<reference evidence="1" key="1">
    <citation type="journal article" date="2020" name="Nature">
        <title>Giant virus diversity and host interactions through global metagenomics.</title>
        <authorList>
            <person name="Schulz F."/>
            <person name="Roux S."/>
            <person name="Paez-Espino D."/>
            <person name="Jungbluth S."/>
            <person name="Walsh D.A."/>
            <person name="Denef V.J."/>
            <person name="McMahon K.D."/>
            <person name="Konstantinidis K.T."/>
            <person name="Eloe-Fadrosh E.A."/>
            <person name="Kyrpides N.C."/>
            <person name="Woyke T."/>
        </authorList>
    </citation>
    <scope>NUCLEOTIDE SEQUENCE</scope>
    <source>
        <strain evidence="1">GVMAG-M-3300023184-190</strain>
    </source>
</reference>
<name>A0A6C0I4G8_9ZZZZ</name>
<accession>A0A6C0I4G8</accession>
<organism evidence="1">
    <name type="scientific">viral metagenome</name>
    <dbReference type="NCBI Taxonomy" id="1070528"/>
    <lineage>
        <taxon>unclassified sequences</taxon>
        <taxon>metagenomes</taxon>
        <taxon>organismal metagenomes</taxon>
    </lineage>
</organism>
<evidence type="ECO:0000313" key="1">
    <source>
        <dbReference type="EMBL" id="QHT87689.1"/>
    </source>
</evidence>
<protein>
    <submittedName>
        <fullName evidence="1">Uncharacterized protein</fullName>
    </submittedName>
</protein>
<dbReference type="EMBL" id="MN740098">
    <property type="protein sequence ID" value="QHT87689.1"/>
    <property type="molecule type" value="Genomic_DNA"/>
</dbReference>
<dbReference type="AlphaFoldDB" id="A0A6C0I4G8"/>
<proteinExistence type="predicted"/>
<sequence>MSSERRSIVAVITQLLTVIPEDEEKELSEKLIKYRDSLWNQAPERLTDTDNWLPVQRILSEHILEIETPWKEYAFKIFNNTLE</sequence>